<dbReference type="InterPro" id="IPR037097">
    <property type="entry name" value="Photo_RC_H_N_sf"/>
</dbReference>
<protein>
    <submittedName>
        <fullName evidence="4">Photosynthetic reaction center subunit H</fullName>
    </submittedName>
</protein>
<dbReference type="Pfam" id="PF03967">
    <property type="entry name" value="PRCH"/>
    <property type="match status" value="1"/>
</dbReference>
<dbReference type="Gene3D" id="3.90.50.10">
    <property type="entry name" value="Photosynthetic Reaction Center, subunit H, domain 2"/>
    <property type="match status" value="1"/>
</dbReference>
<feature type="transmembrane region" description="Helical" evidence="1">
    <location>
        <begin position="12"/>
        <end position="31"/>
    </location>
</feature>
<dbReference type="SUPFAM" id="SSF81490">
    <property type="entry name" value="Photosystem II reaction centre subunit H, transmembrane region"/>
    <property type="match status" value="1"/>
</dbReference>
<keyword evidence="5" id="KW-1185">Reference proteome</keyword>
<evidence type="ECO:0000259" key="2">
    <source>
        <dbReference type="Pfam" id="PF03967"/>
    </source>
</evidence>
<comment type="caution">
    <text evidence="4">The sequence shown here is derived from an EMBL/GenBank/DDBJ whole genome shotgun (WGS) entry which is preliminary data.</text>
</comment>
<dbReference type="SUPFAM" id="SSF50346">
    <property type="entry name" value="PRC-barrel domain"/>
    <property type="match status" value="1"/>
</dbReference>
<dbReference type="InterPro" id="IPR011033">
    <property type="entry name" value="PRC_barrel-like_sf"/>
</dbReference>
<evidence type="ECO:0000313" key="5">
    <source>
        <dbReference type="Proteomes" id="UP001138961"/>
    </source>
</evidence>
<organism evidence="4 5">
    <name type="scientific">Loktanella gaetbuli</name>
    <dbReference type="NCBI Taxonomy" id="2881335"/>
    <lineage>
        <taxon>Bacteria</taxon>
        <taxon>Pseudomonadati</taxon>
        <taxon>Pseudomonadota</taxon>
        <taxon>Alphaproteobacteria</taxon>
        <taxon>Rhodobacterales</taxon>
        <taxon>Roseobacteraceae</taxon>
        <taxon>Loktanella</taxon>
    </lineage>
</organism>
<proteinExistence type="predicted"/>
<dbReference type="InterPro" id="IPR015810">
    <property type="entry name" value="Photo_RC_H_N"/>
</dbReference>
<evidence type="ECO:0000313" key="4">
    <source>
        <dbReference type="EMBL" id="MCB5198978.1"/>
    </source>
</evidence>
<keyword evidence="1" id="KW-1133">Transmembrane helix</keyword>
<dbReference type="EMBL" id="JAJATZ010000003">
    <property type="protein sequence ID" value="MCB5198978.1"/>
    <property type="molecule type" value="Genomic_DNA"/>
</dbReference>
<dbReference type="Pfam" id="PF05239">
    <property type="entry name" value="PRC"/>
    <property type="match status" value="1"/>
</dbReference>
<feature type="domain" description="PRC-barrel" evidence="3">
    <location>
        <begin position="148"/>
        <end position="212"/>
    </location>
</feature>
<reference evidence="4" key="1">
    <citation type="submission" date="2021-10" db="EMBL/GenBank/DDBJ databases">
        <title>Loktanella gaetbuli sp. nov., isolated from a tidal flat.</title>
        <authorList>
            <person name="Park S."/>
            <person name="Yoon J.-H."/>
        </authorList>
    </citation>
    <scope>NUCLEOTIDE SEQUENCE</scope>
    <source>
        <strain evidence="4">TSTF-M6</strain>
    </source>
</reference>
<dbReference type="InterPro" id="IPR005652">
    <property type="entry name" value="Photo_RC_H"/>
</dbReference>
<accession>A0ABS8BTD2</accession>
<keyword evidence="1" id="KW-0812">Transmembrane</keyword>
<gene>
    <name evidence="4" type="primary">puhA</name>
    <name evidence="4" type="ORF">LGQ03_06975</name>
</gene>
<sequence>MLGNTIIGNVDLASVAIWAFWVFFAGLIFYIQRENMREGYPMRDDSDQVPANESLFPLPAPKTFHLRNDRGTVTVPSLAFEEANLRTDLAIAPSSKATGSPWIPTGDPMVDGVGPAAWAPRRDIPELDAHGHAKIQPMSTLPDFRISFGNDPRGMPVVGGDNKVAGVVVDIWVDVPEQLIRYLEVELTGGGRRLVQMTMCRVHSNRIRVRALYAHNWDGIPTIKGTDQVTLLEEEKIMAYIAGGTLYATERRTENVLP</sequence>
<dbReference type="RefSeq" id="WP_090158283.1">
    <property type="nucleotide sequence ID" value="NZ_JAJATZ010000003.1"/>
</dbReference>
<keyword evidence="1" id="KW-0472">Membrane</keyword>
<dbReference type="InterPro" id="IPR014747">
    <property type="entry name" value="Bac_photo_RC_H_C"/>
</dbReference>
<dbReference type="Proteomes" id="UP001138961">
    <property type="component" value="Unassembled WGS sequence"/>
</dbReference>
<evidence type="ECO:0000259" key="3">
    <source>
        <dbReference type="Pfam" id="PF05239"/>
    </source>
</evidence>
<dbReference type="InterPro" id="IPR027275">
    <property type="entry name" value="PRC-brl_dom"/>
</dbReference>
<dbReference type="Gene3D" id="4.10.540.10">
    <property type="entry name" value="Photosynthetic reaction centre, H subunit, N-terminal domain"/>
    <property type="match status" value="1"/>
</dbReference>
<evidence type="ECO:0000256" key="1">
    <source>
        <dbReference type="SAM" id="Phobius"/>
    </source>
</evidence>
<feature type="domain" description="Photosynthetic reaction centre H subunit N-terminal" evidence="2">
    <location>
        <begin position="5"/>
        <end position="139"/>
    </location>
</feature>
<name>A0ABS8BTD2_9RHOB</name>
<dbReference type="NCBIfam" id="TIGR01150">
    <property type="entry name" value="puhA"/>
    <property type="match status" value="1"/>
</dbReference>